<dbReference type="EMBL" id="SWKV01000008">
    <property type="protein sequence ID" value="KAF3044825.1"/>
    <property type="molecule type" value="Genomic_DNA"/>
</dbReference>
<evidence type="ECO:0008006" key="3">
    <source>
        <dbReference type="Google" id="ProtNLM"/>
    </source>
</evidence>
<name>A0A9P4WY96_9PLEO</name>
<evidence type="ECO:0000313" key="1">
    <source>
        <dbReference type="EMBL" id="KAF3044825.1"/>
    </source>
</evidence>
<proteinExistence type="predicted"/>
<sequence>MRPEIAMAIEPNFVAAALSSQPDGTRSPEDAWAVTEMPAADAAIWQESVLDVPYGNETTWLHPPPEDVAIVTRQLLAGSCYSWGGSFDENAIIGDAIGSSWGQVCNPEIFVTIMGVIGAQDTLKSPLTASQILYKTGHILQLEDETPVLTPTNCQRAARKFIA</sequence>
<organism evidence="1 2">
    <name type="scientific">Didymella heteroderae</name>
    <dbReference type="NCBI Taxonomy" id="1769908"/>
    <lineage>
        <taxon>Eukaryota</taxon>
        <taxon>Fungi</taxon>
        <taxon>Dikarya</taxon>
        <taxon>Ascomycota</taxon>
        <taxon>Pezizomycotina</taxon>
        <taxon>Dothideomycetes</taxon>
        <taxon>Pleosporomycetidae</taxon>
        <taxon>Pleosporales</taxon>
        <taxon>Pleosporineae</taxon>
        <taxon>Didymellaceae</taxon>
        <taxon>Didymella</taxon>
    </lineage>
</organism>
<accession>A0A9P4WY96</accession>
<reference evidence="1" key="1">
    <citation type="submission" date="2019-04" db="EMBL/GenBank/DDBJ databases">
        <title>Sequencing of skin fungus with MAO and IRED activity.</title>
        <authorList>
            <person name="Marsaioli A.J."/>
            <person name="Bonatto J.M.C."/>
            <person name="Reis Junior O."/>
        </authorList>
    </citation>
    <scope>NUCLEOTIDE SEQUENCE</scope>
    <source>
        <strain evidence="1">28M1</strain>
    </source>
</reference>
<evidence type="ECO:0000313" key="2">
    <source>
        <dbReference type="Proteomes" id="UP000758155"/>
    </source>
</evidence>
<gene>
    <name evidence="1" type="ORF">E8E12_010957</name>
</gene>
<comment type="caution">
    <text evidence="1">The sequence shown here is derived from an EMBL/GenBank/DDBJ whole genome shotgun (WGS) entry which is preliminary data.</text>
</comment>
<dbReference type="Proteomes" id="UP000758155">
    <property type="component" value="Unassembled WGS sequence"/>
</dbReference>
<dbReference type="AlphaFoldDB" id="A0A9P4WY96"/>
<keyword evidence="2" id="KW-1185">Reference proteome</keyword>
<protein>
    <recommendedName>
        <fullName evidence="3">Hydrolase</fullName>
    </recommendedName>
</protein>